<evidence type="ECO:0000313" key="4">
    <source>
        <dbReference type="EMBL" id="SEO41344.1"/>
    </source>
</evidence>
<sequence>MFRVLLPVDNDTERSTRQAEFAASLPHADENVEVTLIHVFPDEGTAERTSVEQVAAGRQAHEYLTGQGIAVRTQSHFGDAASEILHAADDIDADLVVLGGRKRSPLGSLLFGSVSQSVTLDASRPVTVTGGATGPAEASATEEALATEEASTADEATEGDVTAESGDTRV</sequence>
<evidence type="ECO:0000313" key="5">
    <source>
        <dbReference type="Proteomes" id="UP000199126"/>
    </source>
</evidence>
<proteinExistence type="inferred from homology"/>
<dbReference type="PRINTS" id="PR01438">
    <property type="entry name" value="UNVRSLSTRESS"/>
</dbReference>
<dbReference type="InterPro" id="IPR006016">
    <property type="entry name" value="UspA"/>
</dbReference>
<feature type="region of interest" description="Disordered" evidence="2">
    <location>
        <begin position="126"/>
        <end position="170"/>
    </location>
</feature>
<dbReference type="OrthoDB" id="342236at2157"/>
<dbReference type="PANTHER" id="PTHR46268">
    <property type="entry name" value="STRESS RESPONSE PROTEIN NHAX"/>
    <property type="match status" value="1"/>
</dbReference>
<organism evidence="4 5">
    <name type="scientific">Halogranum amylolyticum</name>
    <dbReference type="NCBI Taxonomy" id="660520"/>
    <lineage>
        <taxon>Archaea</taxon>
        <taxon>Methanobacteriati</taxon>
        <taxon>Methanobacteriota</taxon>
        <taxon>Stenosarchaea group</taxon>
        <taxon>Halobacteria</taxon>
        <taxon>Halobacteriales</taxon>
        <taxon>Haloferacaceae</taxon>
    </lineage>
</organism>
<evidence type="ECO:0000259" key="3">
    <source>
        <dbReference type="Pfam" id="PF00582"/>
    </source>
</evidence>
<accession>A0A1H8PHZ1</accession>
<dbReference type="EMBL" id="FODV01000002">
    <property type="protein sequence ID" value="SEO41344.1"/>
    <property type="molecule type" value="Genomic_DNA"/>
</dbReference>
<reference evidence="5" key="1">
    <citation type="submission" date="2016-10" db="EMBL/GenBank/DDBJ databases">
        <authorList>
            <person name="Varghese N."/>
            <person name="Submissions S."/>
        </authorList>
    </citation>
    <scope>NUCLEOTIDE SEQUENCE [LARGE SCALE GENOMIC DNA]</scope>
    <source>
        <strain evidence="5">CGMCC 1.10121</strain>
    </source>
</reference>
<dbReference type="RefSeq" id="WP_089821510.1">
    <property type="nucleotide sequence ID" value="NZ_FODV01000002.1"/>
</dbReference>
<dbReference type="AlphaFoldDB" id="A0A1H8PHZ1"/>
<evidence type="ECO:0000256" key="1">
    <source>
        <dbReference type="ARBA" id="ARBA00008791"/>
    </source>
</evidence>
<dbReference type="Proteomes" id="UP000199126">
    <property type="component" value="Unassembled WGS sequence"/>
</dbReference>
<dbReference type="PANTHER" id="PTHR46268:SF6">
    <property type="entry name" value="UNIVERSAL STRESS PROTEIN UP12"/>
    <property type="match status" value="1"/>
</dbReference>
<feature type="compositionally biased region" description="Low complexity" evidence="2">
    <location>
        <begin position="136"/>
        <end position="150"/>
    </location>
</feature>
<name>A0A1H8PHZ1_9EURY</name>
<keyword evidence="5" id="KW-1185">Reference proteome</keyword>
<feature type="domain" description="UspA" evidence="3">
    <location>
        <begin position="3"/>
        <end position="128"/>
    </location>
</feature>
<dbReference type="InterPro" id="IPR006015">
    <property type="entry name" value="Universal_stress_UspA"/>
</dbReference>
<protein>
    <submittedName>
        <fullName evidence="4">Nucleotide-binding universal stress protein, UspA family</fullName>
    </submittedName>
</protein>
<gene>
    <name evidence="4" type="ORF">SAMN04487948_102305</name>
</gene>
<comment type="similarity">
    <text evidence="1">Belongs to the universal stress protein A family.</text>
</comment>
<dbReference type="SUPFAM" id="SSF52402">
    <property type="entry name" value="Adenine nucleotide alpha hydrolases-like"/>
    <property type="match status" value="1"/>
</dbReference>
<dbReference type="InterPro" id="IPR014729">
    <property type="entry name" value="Rossmann-like_a/b/a_fold"/>
</dbReference>
<evidence type="ECO:0000256" key="2">
    <source>
        <dbReference type="SAM" id="MobiDB-lite"/>
    </source>
</evidence>
<dbReference type="Pfam" id="PF00582">
    <property type="entry name" value="Usp"/>
    <property type="match status" value="1"/>
</dbReference>
<dbReference type="Gene3D" id="3.40.50.620">
    <property type="entry name" value="HUPs"/>
    <property type="match status" value="1"/>
</dbReference>
<dbReference type="CDD" id="cd00293">
    <property type="entry name" value="USP-like"/>
    <property type="match status" value="1"/>
</dbReference>